<evidence type="ECO:0000313" key="19">
    <source>
        <dbReference type="Proteomes" id="UP000274822"/>
    </source>
</evidence>
<evidence type="ECO:0000256" key="16">
    <source>
        <dbReference type="SAM" id="MobiDB-lite"/>
    </source>
</evidence>
<evidence type="ECO:0000256" key="5">
    <source>
        <dbReference type="ARBA" id="ARBA00022763"/>
    </source>
</evidence>
<dbReference type="PANTHER" id="PTHR47642">
    <property type="entry name" value="ATP-DEPENDENT DNA HELICASE"/>
    <property type="match status" value="1"/>
</dbReference>
<keyword evidence="5 15" id="KW-0227">DNA damage</keyword>
<comment type="similarity">
    <text evidence="15">Belongs to the helicase family.</text>
</comment>
<keyword evidence="10" id="KW-0496">Mitochondrion</keyword>
<keyword evidence="6 15" id="KW-0378">Hydrolase</keyword>
<dbReference type="AlphaFoldDB" id="A0A433QLD1"/>
<feature type="compositionally biased region" description="Polar residues" evidence="16">
    <location>
        <begin position="1"/>
        <end position="12"/>
    </location>
</feature>
<dbReference type="CDD" id="cd18037">
    <property type="entry name" value="DEXSc_Pif1_like"/>
    <property type="match status" value="1"/>
</dbReference>
<name>A0A433QLD1_9FUNG</name>
<feature type="compositionally biased region" description="Basic and acidic residues" evidence="16">
    <location>
        <begin position="542"/>
        <end position="553"/>
    </location>
</feature>
<keyword evidence="19" id="KW-1185">Reference proteome</keyword>
<dbReference type="InterPro" id="IPR027417">
    <property type="entry name" value="P-loop_NTPase"/>
</dbReference>
<dbReference type="GO" id="GO:0043139">
    <property type="term" value="F:5'-3' DNA helicase activity"/>
    <property type="evidence" value="ECO:0007669"/>
    <property type="project" value="UniProtKB-EC"/>
</dbReference>
<comment type="subcellular location">
    <subcellularLocation>
        <location evidence="2">Mitochondrion</location>
    </subcellularLocation>
    <subcellularLocation>
        <location evidence="3">Nucleus</location>
        <location evidence="3">Nucleolus</location>
    </subcellularLocation>
</comment>
<feature type="compositionally biased region" description="Low complexity" evidence="16">
    <location>
        <begin position="79"/>
        <end position="89"/>
    </location>
</feature>
<dbReference type="GO" id="GO:0005730">
    <property type="term" value="C:nucleolus"/>
    <property type="evidence" value="ECO:0007669"/>
    <property type="project" value="UniProtKB-SubCell"/>
</dbReference>
<evidence type="ECO:0000313" key="18">
    <source>
        <dbReference type="EMBL" id="RUS30592.1"/>
    </source>
</evidence>
<evidence type="ECO:0000256" key="15">
    <source>
        <dbReference type="RuleBase" id="RU363044"/>
    </source>
</evidence>
<evidence type="ECO:0000256" key="8">
    <source>
        <dbReference type="ARBA" id="ARBA00022840"/>
    </source>
</evidence>
<dbReference type="InterPro" id="IPR051055">
    <property type="entry name" value="PIF1_helicase"/>
</dbReference>
<dbReference type="GO" id="GO:0005739">
    <property type="term" value="C:mitochondrion"/>
    <property type="evidence" value="ECO:0007669"/>
    <property type="project" value="UniProtKB-SubCell"/>
</dbReference>
<accession>A0A433QLD1</accession>
<protein>
    <recommendedName>
        <fullName evidence="15">ATP-dependent DNA helicase</fullName>
        <ecNumber evidence="15">5.6.2.3</ecNumber>
    </recommendedName>
</protein>
<dbReference type="Pfam" id="PF21530">
    <property type="entry name" value="Pif1_2B_dom"/>
    <property type="match status" value="1"/>
</dbReference>
<sequence length="722" mass="79822">MEKRQTTLNFNPSPAPSGTFYKPVATNSSGNNDEPQVRNNPFATNAQPSNAYYWNNSKWNHTPQQPTPVLPAPLKKTISSQSATSASNSTDDEFFDDDDCFNSSDFLVIDNIVENEIKKQQLSQEHINVRTPGGGFAKAVAQITQNPVIDLTTEPTATDPEPALKKFRTTIDHTSNDNPHNFSPPAFGRHNREPLSNDTRLSALAHTGEQTSKYFRESKGIVLSDEQKYILKMVVEQRQSLFFTGSAGTGKSVLLREIIAQLTVMFSSDELGIAASTGIAACNIGGSTLHSFAGIGLGTDPILQLCNRVKGNRKVSERWRRVKALIIDEISMVDGDLFDKIEAVAREVRGDPQPFGGLQVIITGDFFQLPPVRDRNGRGGKFAFEAKTWPLVVKKTVEMRHVFRQKDGDFVHMLNELRLGKVSANTLNMFRSLCREPKYPDDGIVPTYLYSYRSDVDVANNRQLAGLKGDVHRFSAQDWGDLKKIQDQCLAPQILELKLSAQVMLLKNLDTTLVNGSIGTVIGFNGEGKYMRDTTSSGVMNEDGKLAEGEDRGSGSAVGLKEPGQKQGQGQANEGNPNQKSQEDATPYPIVKFTNGREYVCLPEEWRIELPGKLVVTHLMIVRGRRAWHTFHCLDHISLAPCSSIMTRWTNGCKPETGTIVARLGVVYPQEPRSDARTCQSRPRSSLCCPVARHNARRPPSTELQRTQGYGPSEGDWVLSAA</sequence>
<proteinExistence type="inferred from homology"/>
<dbReference type="GO" id="GO:0006310">
    <property type="term" value="P:DNA recombination"/>
    <property type="evidence" value="ECO:0007669"/>
    <property type="project" value="UniProtKB-KW"/>
</dbReference>
<organism evidence="18 19">
    <name type="scientific">Jimgerdemannia flammicorona</name>
    <dbReference type="NCBI Taxonomy" id="994334"/>
    <lineage>
        <taxon>Eukaryota</taxon>
        <taxon>Fungi</taxon>
        <taxon>Fungi incertae sedis</taxon>
        <taxon>Mucoromycota</taxon>
        <taxon>Mucoromycotina</taxon>
        <taxon>Endogonomycetes</taxon>
        <taxon>Endogonales</taxon>
        <taxon>Endogonaceae</taxon>
        <taxon>Jimgerdemannia</taxon>
    </lineage>
</organism>
<dbReference type="FunFam" id="3.40.50.300:FF:001226">
    <property type="entry name" value="ATP-dependent DNA helicase PIF1"/>
    <property type="match status" value="1"/>
</dbReference>
<dbReference type="SUPFAM" id="SSF52540">
    <property type="entry name" value="P-loop containing nucleoside triphosphate hydrolases"/>
    <property type="match status" value="2"/>
</dbReference>
<keyword evidence="8 15" id="KW-0067">ATP-binding</keyword>
<evidence type="ECO:0000256" key="9">
    <source>
        <dbReference type="ARBA" id="ARBA00023125"/>
    </source>
</evidence>
<evidence type="ECO:0000256" key="13">
    <source>
        <dbReference type="ARBA" id="ARBA00023235"/>
    </source>
</evidence>
<keyword evidence="9" id="KW-0238">DNA-binding</keyword>
<comment type="cofactor">
    <cofactor evidence="1 15">
        <name>Mg(2+)</name>
        <dbReference type="ChEBI" id="CHEBI:18420"/>
    </cofactor>
</comment>
<dbReference type="GO" id="GO:0016887">
    <property type="term" value="F:ATP hydrolysis activity"/>
    <property type="evidence" value="ECO:0007669"/>
    <property type="project" value="RHEA"/>
</dbReference>
<feature type="domain" description="AAA+ ATPase" evidence="17">
    <location>
        <begin position="237"/>
        <end position="388"/>
    </location>
</feature>
<dbReference type="Gene3D" id="3.40.50.300">
    <property type="entry name" value="P-loop containing nucleotide triphosphate hydrolases"/>
    <property type="match status" value="1"/>
</dbReference>
<feature type="region of interest" description="Disordered" evidence="16">
    <location>
        <begin position="171"/>
        <end position="195"/>
    </location>
</feature>
<comment type="caution">
    <text evidence="18">The sequence shown here is derived from an EMBL/GenBank/DDBJ whole genome shotgun (WGS) entry which is preliminary data.</text>
</comment>
<dbReference type="Proteomes" id="UP000274822">
    <property type="component" value="Unassembled WGS sequence"/>
</dbReference>
<feature type="compositionally biased region" description="Polar residues" evidence="16">
    <location>
        <begin position="25"/>
        <end position="64"/>
    </location>
</feature>
<evidence type="ECO:0000256" key="12">
    <source>
        <dbReference type="ARBA" id="ARBA00023204"/>
    </source>
</evidence>
<feature type="region of interest" description="Disordered" evidence="16">
    <location>
        <begin position="694"/>
        <end position="722"/>
    </location>
</feature>
<dbReference type="GO" id="GO:0003697">
    <property type="term" value="F:single-stranded DNA binding"/>
    <property type="evidence" value="ECO:0007669"/>
    <property type="project" value="UniProtKB-ARBA"/>
</dbReference>
<evidence type="ECO:0000259" key="17">
    <source>
        <dbReference type="SMART" id="SM00382"/>
    </source>
</evidence>
<dbReference type="InterPro" id="IPR003593">
    <property type="entry name" value="AAA+_ATPase"/>
</dbReference>
<dbReference type="Pfam" id="PF05970">
    <property type="entry name" value="PIF1"/>
    <property type="match status" value="1"/>
</dbReference>
<feature type="region of interest" description="Disordered" evidence="16">
    <location>
        <begin position="533"/>
        <end position="587"/>
    </location>
</feature>
<evidence type="ECO:0000256" key="14">
    <source>
        <dbReference type="ARBA" id="ARBA00023242"/>
    </source>
</evidence>
<evidence type="ECO:0000256" key="11">
    <source>
        <dbReference type="ARBA" id="ARBA00023172"/>
    </source>
</evidence>
<evidence type="ECO:0000256" key="6">
    <source>
        <dbReference type="ARBA" id="ARBA00022801"/>
    </source>
</evidence>
<evidence type="ECO:0000256" key="3">
    <source>
        <dbReference type="ARBA" id="ARBA00004604"/>
    </source>
</evidence>
<dbReference type="GO" id="GO:0005524">
    <property type="term" value="F:ATP binding"/>
    <property type="evidence" value="ECO:0007669"/>
    <property type="project" value="UniProtKB-KW"/>
</dbReference>
<comment type="catalytic activity">
    <reaction evidence="15">
        <text>ATP + H2O = ADP + phosphate + H(+)</text>
        <dbReference type="Rhea" id="RHEA:13065"/>
        <dbReference type="ChEBI" id="CHEBI:15377"/>
        <dbReference type="ChEBI" id="CHEBI:15378"/>
        <dbReference type="ChEBI" id="CHEBI:30616"/>
        <dbReference type="ChEBI" id="CHEBI:43474"/>
        <dbReference type="ChEBI" id="CHEBI:456216"/>
        <dbReference type="EC" id="5.6.2.3"/>
    </reaction>
</comment>
<feature type="region of interest" description="Disordered" evidence="16">
    <location>
        <begin position="1"/>
        <end position="92"/>
    </location>
</feature>
<keyword evidence="13" id="KW-0413">Isomerase</keyword>
<dbReference type="InterPro" id="IPR010285">
    <property type="entry name" value="DNA_helicase_pif1-like_DEAD"/>
</dbReference>
<dbReference type="InterPro" id="IPR049163">
    <property type="entry name" value="Pif1-like_2B_dom"/>
</dbReference>
<dbReference type="GO" id="GO:0006281">
    <property type="term" value="P:DNA repair"/>
    <property type="evidence" value="ECO:0007669"/>
    <property type="project" value="UniProtKB-KW"/>
</dbReference>
<dbReference type="EC" id="5.6.2.3" evidence="15"/>
<evidence type="ECO:0000256" key="4">
    <source>
        <dbReference type="ARBA" id="ARBA00022741"/>
    </source>
</evidence>
<keyword evidence="14" id="KW-0539">Nucleus</keyword>
<reference evidence="18 19" key="1">
    <citation type="journal article" date="2018" name="New Phytol.">
        <title>Phylogenomics of Endogonaceae and evolution of mycorrhizas within Mucoromycota.</title>
        <authorList>
            <person name="Chang Y."/>
            <person name="Desiro A."/>
            <person name="Na H."/>
            <person name="Sandor L."/>
            <person name="Lipzen A."/>
            <person name="Clum A."/>
            <person name="Barry K."/>
            <person name="Grigoriev I.V."/>
            <person name="Martin F.M."/>
            <person name="Stajich J.E."/>
            <person name="Smith M.E."/>
            <person name="Bonito G."/>
            <person name="Spatafora J.W."/>
        </authorList>
    </citation>
    <scope>NUCLEOTIDE SEQUENCE [LARGE SCALE GENOMIC DNA]</scope>
    <source>
        <strain evidence="18 19">AD002</strain>
    </source>
</reference>
<keyword evidence="11 15" id="KW-0233">DNA recombination</keyword>
<feature type="compositionally biased region" description="Polar residues" evidence="16">
    <location>
        <begin position="566"/>
        <end position="580"/>
    </location>
</feature>
<evidence type="ECO:0000256" key="1">
    <source>
        <dbReference type="ARBA" id="ARBA00001946"/>
    </source>
</evidence>
<evidence type="ECO:0000256" key="7">
    <source>
        <dbReference type="ARBA" id="ARBA00022806"/>
    </source>
</evidence>
<evidence type="ECO:0000256" key="2">
    <source>
        <dbReference type="ARBA" id="ARBA00004173"/>
    </source>
</evidence>
<dbReference type="SMART" id="SM00382">
    <property type="entry name" value="AAA"/>
    <property type="match status" value="1"/>
</dbReference>
<evidence type="ECO:0000256" key="10">
    <source>
        <dbReference type="ARBA" id="ARBA00023128"/>
    </source>
</evidence>
<dbReference type="PANTHER" id="PTHR47642:SF5">
    <property type="entry name" value="ATP-DEPENDENT DNA HELICASE"/>
    <property type="match status" value="1"/>
</dbReference>
<dbReference type="EMBL" id="RBNJ01003731">
    <property type="protein sequence ID" value="RUS30592.1"/>
    <property type="molecule type" value="Genomic_DNA"/>
</dbReference>
<gene>
    <name evidence="18" type="ORF">BC938DRAFT_479209</name>
</gene>
<keyword evidence="7 15" id="KW-0347">Helicase</keyword>
<keyword evidence="12 15" id="KW-0234">DNA repair</keyword>
<dbReference type="GO" id="GO:0000723">
    <property type="term" value="P:telomere maintenance"/>
    <property type="evidence" value="ECO:0007669"/>
    <property type="project" value="InterPro"/>
</dbReference>
<keyword evidence="4 15" id="KW-0547">Nucleotide-binding</keyword>